<dbReference type="PANTHER" id="PTHR46580">
    <property type="entry name" value="SENSOR KINASE-RELATED"/>
    <property type="match status" value="1"/>
</dbReference>
<dbReference type="AlphaFoldDB" id="A0A538T901"/>
<dbReference type="Proteomes" id="UP000316852">
    <property type="component" value="Unassembled WGS sequence"/>
</dbReference>
<dbReference type="InterPro" id="IPR022409">
    <property type="entry name" value="PKD/Chitinase_dom"/>
</dbReference>
<evidence type="ECO:0000259" key="3">
    <source>
        <dbReference type="PROSITE" id="PS50093"/>
    </source>
</evidence>
<dbReference type="Pfam" id="PF18911">
    <property type="entry name" value="PKD_4"/>
    <property type="match status" value="1"/>
</dbReference>
<evidence type="ECO:0000256" key="2">
    <source>
        <dbReference type="SAM" id="SignalP"/>
    </source>
</evidence>
<dbReference type="Gene3D" id="2.60.40.4070">
    <property type="match status" value="1"/>
</dbReference>
<evidence type="ECO:0000313" key="5">
    <source>
        <dbReference type="Proteomes" id="UP000316852"/>
    </source>
</evidence>
<name>A0A538T901_UNCEI</name>
<dbReference type="GO" id="GO:0005509">
    <property type="term" value="F:calcium ion binding"/>
    <property type="evidence" value="ECO:0007669"/>
    <property type="project" value="InterPro"/>
</dbReference>
<dbReference type="Pfam" id="PF13517">
    <property type="entry name" value="FG-GAP_3"/>
    <property type="match status" value="4"/>
</dbReference>
<dbReference type="InterPro" id="IPR015919">
    <property type="entry name" value="Cadherin-like_sf"/>
</dbReference>
<dbReference type="SMART" id="SM00089">
    <property type="entry name" value="PKD"/>
    <property type="match status" value="2"/>
</dbReference>
<dbReference type="GO" id="GO:0016020">
    <property type="term" value="C:membrane"/>
    <property type="evidence" value="ECO:0007669"/>
    <property type="project" value="InterPro"/>
</dbReference>
<feature type="domain" description="PKD" evidence="3">
    <location>
        <begin position="896"/>
        <end position="976"/>
    </location>
</feature>
<dbReference type="InterPro" id="IPR028994">
    <property type="entry name" value="Integrin_alpha_N"/>
</dbReference>
<gene>
    <name evidence="4" type="ORF">E6K76_03025</name>
</gene>
<dbReference type="PROSITE" id="PS50093">
    <property type="entry name" value="PKD"/>
    <property type="match status" value="1"/>
</dbReference>
<dbReference type="SUPFAM" id="SSF49313">
    <property type="entry name" value="Cadherin-like"/>
    <property type="match status" value="1"/>
</dbReference>
<reference evidence="4 5" key="1">
    <citation type="journal article" date="2019" name="Nat. Microbiol.">
        <title>Mediterranean grassland soil C-N compound turnover is dependent on rainfall and depth, and is mediated by genomically divergent microorganisms.</title>
        <authorList>
            <person name="Diamond S."/>
            <person name="Andeer P.F."/>
            <person name="Li Z."/>
            <person name="Crits-Christoph A."/>
            <person name="Burstein D."/>
            <person name="Anantharaman K."/>
            <person name="Lane K.R."/>
            <person name="Thomas B.C."/>
            <person name="Pan C."/>
            <person name="Northen T.R."/>
            <person name="Banfield J.F."/>
        </authorList>
    </citation>
    <scope>NUCLEOTIDE SEQUENCE [LARGE SCALE GENOMIC DNA]</scope>
    <source>
        <strain evidence="4">WS_6</strain>
    </source>
</reference>
<feature type="signal peptide" evidence="2">
    <location>
        <begin position="1"/>
        <end position="30"/>
    </location>
</feature>
<feature type="chain" id="PRO_5022068166" evidence="2">
    <location>
        <begin position="31"/>
        <end position="1197"/>
    </location>
</feature>
<dbReference type="SUPFAM" id="SSF49299">
    <property type="entry name" value="PKD domain"/>
    <property type="match status" value="1"/>
</dbReference>
<dbReference type="PANTHER" id="PTHR46580:SF4">
    <property type="entry name" value="ATP_GTP-BINDING PROTEIN"/>
    <property type="match status" value="1"/>
</dbReference>
<dbReference type="InterPro" id="IPR035986">
    <property type="entry name" value="PKD_dom_sf"/>
</dbReference>
<dbReference type="EMBL" id="VBOW01000017">
    <property type="protein sequence ID" value="TMQ60105.1"/>
    <property type="molecule type" value="Genomic_DNA"/>
</dbReference>
<dbReference type="InterPro" id="IPR013517">
    <property type="entry name" value="FG-GAP"/>
</dbReference>
<dbReference type="SUPFAM" id="SSF69318">
    <property type="entry name" value="Integrin alpha N-terminal domain"/>
    <property type="match status" value="1"/>
</dbReference>
<protein>
    <submittedName>
        <fullName evidence="4">PKD domain-containing protein</fullName>
    </submittedName>
</protein>
<dbReference type="Gene3D" id="2.30.30.100">
    <property type="match status" value="4"/>
</dbReference>
<organism evidence="4 5">
    <name type="scientific">Eiseniibacteriota bacterium</name>
    <dbReference type="NCBI Taxonomy" id="2212470"/>
    <lineage>
        <taxon>Bacteria</taxon>
        <taxon>Candidatus Eiseniibacteriota</taxon>
    </lineage>
</organism>
<dbReference type="InterPro" id="IPR000601">
    <property type="entry name" value="PKD_dom"/>
</dbReference>
<keyword evidence="1 2" id="KW-0732">Signal</keyword>
<sequence>MGGRPMSARIPVALAFFSLSILAGATNSQAAPSAVDRAHDVTLAQSPSERARSVSGVAPVLTAPAPMTLPGGTTADQVLHATDGDGDPITFSKSFGPAYMTVTTIDPDSGSATGNVHLAPSLADVGPQTGGIAASDGVLTSAQTLSITVTGPDRPPVLAQPQPMSGRAGETIDQELTATDPDGDLLSFVKVSGPAYMSVQTIEAAGSGATGLVRLATTAQDSGSTTATVGASDGQLMDQKSFAITIRANASPVIDYIPTLVLSAGSTLDRSVYASDADGDFITFSKAYGPNFMTVSTVSSSPGYGTGNLHLAPAPPEAGSYAAAVAASDGALEAQSSFTIIVNPPNSAPILSQPSDMTVTLGDVAEQTVTATDPNGDFISISKQSGPGYVTVSGFGSGVATGTIRATPGQGDAGLASVTIRAMDYELADTKSFTINALAGNFPPPCGAGAFIPVTTSFGFGTIEVQTADLNGDAVLDLVVEMPGQSRLLVALGSGDGTFGAPTDLPATNAPVSGVIADFNRDGIPDIATPNFNSNNVSVYLGDGTGGFGARQNFTVGSSPRSIVAADVNRDGKIDLLTSNQGSSNVSILRGVGNGTFLAATSIPAGSSAWNLATPDLNGDGAPDLVVVNPGDQDFSVFLNNGSGVYGSRTDYTAGADPLAVAAADLNEDGKVDVVVTSASSNYASVFLGVGNGALSPRRNFTTHFGPRLIAIVDLNGDGHLDLGISNLDSNDASILLGDGSGAFGPRTDVPAGDGPYGIALGDFDDDLRSDLAIANYFAGSVTVLLNHCAPPQDHPPVVTAPKAASGAEGSEITFSISANDPDGPAISSLTADFSGLPIGNNATFTPEASNTAGVFRWRPGFQDSRPTPYAVTFTAANVRSASATTKITVTDINRAPTANADGPYTAFSGVPLTFDGTGSSDPDGDPLTYAWVFGDGSTGSGATPAHAYASIGLYGVALTVSDGLASSLATTTANIVGVFQARAFTASGNRSIRLSAGKPRWCASLEPIGRSFSIVTVDLASMVMKSHGTGSVEEVHAIVDKGTIFSDADGNGVQEITACFRKEDLRLLFSNLRGTTPVTITFEGRLFTGGIFRAQMDVQVTVGGGKLAALVSPNPLNPEATLTFITTEPGPVRVRLFDLNGRMIRSLLEESDAPAGYHDVRIDGRDEQGGRLASGLYFFRIDSREGVVLGKVSVLK</sequence>
<dbReference type="Gene3D" id="2.60.40.10">
    <property type="entry name" value="Immunoglobulins"/>
    <property type="match status" value="3"/>
</dbReference>
<proteinExistence type="predicted"/>
<comment type="caution">
    <text evidence="4">The sequence shown here is derived from an EMBL/GenBank/DDBJ whole genome shotgun (WGS) entry which is preliminary data.</text>
</comment>
<dbReference type="CDD" id="cd00146">
    <property type="entry name" value="PKD"/>
    <property type="match status" value="1"/>
</dbReference>
<accession>A0A538T901</accession>
<evidence type="ECO:0000256" key="1">
    <source>
        <dbReference type="ARBA" id="ARBA00022729"/>
    </source>
</evidence>
<dbReference type="InterPro" id="IPR013783">
    <property type="entry name" value="Ig-like_fold"/>
</dbReference>
<evidence type="ECO:0000313" key="4">
    <source>
        <dbReference type="EMBL" id="TMQ60105.1"/>
    </source>
</evidence>